<reference evidence="3" key="1">
    <citation type="submission" date="2016-02" db="EMBL/GenBank/DDBJ databases">
        <title>Comparative genomics of biotechnologically important yeasts.</title>
        <authorList>
            <consortium name="DOE Joint Genome Institute"/>
            <person name="Riley R."/>
            <person name="Haridas S."/>
            <person name="Wolfe K.H."/>
            <person name="Lopes M.R."/>
            <person name="Hittinger C.T."/>
            <person name="Goker M."/>
            <person name="Salamov A."/>
            <person name="Wisecaver J."/>
            <person name="Long T.M."/>
            <person name="Aerts A.L."/>
            <person name="Barry K."/>
            <person name="Choi C."/>
            <person name="Clum A."/>
            <person name="Coughlan A.Y."/>
            <person name="Deshpande S."/>
            <person name="Douglass A.P."/>
            <person name="Hanson S.J."/>
            <person name="Klenk H.-P."/>
            <person name="Labutti K."/>
            <person name="Lapidus A."/>
            <person name="Lindquist E."/>
            <person name="Lipzen A."/>
            <person name="Meier-Kolthoff J.P."/>
            <person name="Ohm R.A."/>
            <person name="Otillar R.P."/>
            <person name="Pangilinan J."/>
            <person name="Peng Y."/>
            <person name="Rokas A."/>
            <person name="Rosa C.A."/>
            <person name="Scheuner C."/>
            <person name="Sibirny A.A."/>
            <person name="Slot J.C."/>
            <person name="Stielow J.B."/>
            <person name="Sun H."/>
            <person name="Kurtzman C.P."/>
            <person name="Blackwell M."/>
            <person name="Jeffries T.W."/>
            <person name="Grigoriev I.V."/>
        </authorList>
    </citation>
    <scope>NUCLEOTIDE SEQUENCE [LARGE SCALE GENOMIC DNA]</scope>
    <source>
        <strain evidence="3">NRRL Y-17796</strain>
    </source>
</reference>
<dbReference type="PANTHER" id="PTHR12774:SF2">
    <property type="entry name" value="PEROXISOMAL BIOGENESIS FACTOR 19"/>
    <property type="match status" value="1"/>
</dbReference>
<dbReference type="PANTHER" id="PTHR12774">
    <property type="entry name" value="PEROXISOMAL BIOGENESIS FACTOR 19"/>
    <property type="match status" value="1"/>
</dbReference>
<evidence type="ECO:0000313" key="3">
    <source>
        <dbReference type="Proteomes" id="UP000095023"/>
    </source>
</evidence>
<accession>A0A1E4THX1</accession>
<dbReference type="InterPro" id="IPR006708">
    <property type="entry name" value="Pex19"/>
</dbReference>
<dbReference type="Proteomes" id="UP000095023">
    <property type="component" value="Unassembled WGS sequence"/>
</dbReference>
<name>A0A1E4THX1_9ASCO</name>
<keyword evidence="3" id="KW-1185">Reference proteome</keyword>
<feature type="region of interest" description="Disordered" evidence="1">
    <location>
        <begin position="112"/>
        <end position="151"/>
    </location>
</feature>
<proteinExistence type="predicted"/>
<dbReference type="Pfam" id="PF04614">
    <property type="entry name" value="Pex19"/>
    <property type="match status" value="1"/>
</dbReference>
<sequence length="295" mass="32205">MGDPADDLDDLLDEFGEDELEKEFESLIVDGAAGTGAGAGTATAETKRSGVEAVASTADSLVDNEFAKQLELGMSDLLKDVEANPELKKQFEELSREMQQLTDGDIEGFSRSKAASATGAKDGKQSLQDTVARTVERMKDSAKSPNSDNDADGFLQELLAQLEGDSASEDGLSGMLQTMMQQLTQKEILYEPMKELYDKYPGWLAQNRDKLSADDTVRYERQLEIVTAIVQRFEAPTYSDSNEEDKKYISDKMSQMQDSGSPPSEIMGSMPGGLDLDSDGIPKLPKDLEENCPVQ</sequence>
<dbReference type="OrthoDB" id="21292at2759"/>
<protein>
    <recommendedName>
        <fullName evidence="4">Pex19 protein</fullName>
    </recommendedName>
</protein>
<dbReference type="EMBL" id="KV453842">
    <property type="protein sequence ID" value="ODV91354.1"/>
    <property type="molecule type" value="Genomic_DNA"/>
</dbReference>
<evidence type="ECO:0008006" key="4">
    <source>
        <dbReference type="Google" id="ProtNLM"/>
    </source>
</evidence>
<feature type="compositionally biased region" description="Polar residues" evidence="1">
    <location>
        <begin position="252"/>
        <end position="262"/>
    </location>
</feature>
<dbReference type="GO" id="GO:0005778">
    <property type="term" value="C:peroxisomal membrane"/>
    <property type="evidence" value="ECO:0007669"/>
    <property type="project" value="TreeGrafter"/>
</dbReference>
<evidence type="ECO:0000313" key="2">
    <source>
        <dbReference type="EMBL" id="ODV91354.1"/>
    </source>
</evidence>
<dbReference type="AlphaFoldDB" id="A0A1E4THX1"/>
<feature type="region of interest" description="Disordered" evidence="1">
    <location>
        <begin position="237"/>
        <end position="295"/>
    </location>
</feature>
<dbReference type="Gene3D" id="1.20.120.900">
    <property type="entry name" value="Pex19, mPTS binding domain"/>
    <property type="match status" value="1"/>
</dbReference>
<evidence type="ECO:0000256" key="1">
    <source>
        <dbReference type="SAM" id="MobiDB-lite"/>
    </source>
</evidence>
<dbReference type="GO" id="GO:0045046">
    <property type="term" value="P:protein import into peroxisome membrane"/>
    <property type="evidence" value="ECO:0007669"/>
    <property type="project" value="TreeGrafter"/>
</dbReference>
<dbReference type="GO" id="GO:0033328">
    <property type="term" value="F:peroxisome membrane targeting sequence binding"/>
    <property type="evidence" value="ECO:0007669"/>
    <property type="project" value="TreeGrafter"/>
</dbReference>
<dbReference type="InterPro" id="IPR038322">
    <property type="entry name" value="Pex19_C_sf"/>
</dbReference>
<organism evidence="2 3">
    <name type="scientific">Tortispora caseinolytica NRRL Y-17796</name>
    <dbReference type="NCBI Taxonomy" id="767744"/>
    <lineage>
        <taxon>Eukaryota</taxon>
        <taxon>Fungi</taxon>
        <taxon>Dikarya</taxon>
        <taxon>Ascomycota</taxon>
        <taxon>Saccharomycotina</taxon>
        <taxon>Trigonopsidomycetes</taxon>
        <taxon>Trigonopsidales</taxon>
        <taxon>Trigonopsidaceae</taxon>
        <taxon>Tortispora</taxon>
    </lineage>
</organism>
<gene>
    <name evidence="2" type="ORF">CANCADRAFT_24304</name>
</gene>